<dbReference type="SUPFAM" id="SSF88723">
    <property type="entry name" value="PIN domain-like"/>
    <property type="match status" value="1"/>
</dbReference>
<feature type="binding site" evidence="5">
    <location>
        <position position="5"/>
    </location>
    <ligand>
        <name>Mg(2+)</name>
        <dbReference type="ChEBI" id="CHEBI:18420"/>
    </ligand>
</feature>
<evidence type="ECO:0000256" key="1">
    <source>
        <dbReference type="ARBA" id="ARBA00022649"/>
    </source>
</evidence>
<evidence type="ECO:0000256" key="4">
    <source>
        <dbReference type="ARBA" id="ARBA00022801"/>
    </source>
</evidence>
<gene>
    <name evidence="5" type="primary">vapC</name>
    <name evidence="7" type="ORF">ABID16_000352</name>
</gene>
<keyword evidence="1 5" id="KW-1277">Toxin-antitoxin system</keyword>
<keyword evidence="5" id="KW-0800">Toxin</keyword>
<evidence type="ECO:0000259" key="6">
    <source>
        <dbReference type="Pfam" id="PF01850"/>
    </source>
</evidence>
<name>A0ABV2IU74_9HYPH</name>
<sequence length="140" mass="15167">MTYVDTSVFIRALTQEAGWEAILQWLHVQPGGSLVISPWTLTEFSSGLALKIRTAQLQASQAAEVQATFNRLTTRSLRLLPIGATHFSTAARFVEHYTLGLRSGDALHLAIAFHAGEPLATLDTRLAKACQALGVVVEIP</sequence>
<comment type="caution">
    <text evidence="7">The sequence shown here is derived from an EMBL/GenBank/DDBJ whole genome shotgun (WGS) entry which is preliminary data.</text>
</comment>
<evidence type="ECO:0000256" key="5">
    <source>
        <dbReference type="HAMAP-Rule" id="MF_00265"/>
    </source>
</evidence>
<reference evidence="7 8" key="1">
    <citation type="submission" date="2024-06" db="EMBL/GenBank/DDBJ databases">
        <title>Genomic Encyclopedia of Type Strains, Phase IV (KMG-IV): sequencing the most valuable type-strain genomes for metagenomic binning, comparative biology and taxonomic classification.</title>
        <authorList>
            <person name="Goeker M."/>
        </authorList>
    </citation>
    <scope>NUCLEOTIDE SEQUENCE [LARGE SCALE GENOMIC DNA]</scope>
    <source>
        <strain evidence="7 8">DSM 29780</strain>
    </source>
</reference>
<dbReference type="CDD" id="cd09874">
    <property type="entry name" value="PIN_MT3492-like"/>
    <property type="match status" value="1"/>
</dbReference>
<feature type="binding site" evidence="5">
    <location>
        <position position="105"/>
    </location>
    <ligand>
        <name>Mg(2+)</name>
        <dbReference type="ChEBI" id="CHEBI:18420"/>
    </ligand>
</feature>
<dbReference type="EMBL" id="JBEPMB010000001">
    <property type="protein sequence ID" value="MET3612047.1"/>
    <property type="molecule type" value="Genomic_DNA"/>
</dbReference>
<dbReference type="HAMAP" id="MF_00265">
    <property type="entry name" value="VapC_Nob1"/>
    <property type="match status" value="1"/>
</dbReference>
<keyword evidence="2 5" id="KW-0540">Nuclease</keyword>
<dbReference type="InterPro" id="IPR029060">
    <property type="entry name" value="PIN-like_dom_sf"/>
</dbReference>
<dbReference type="EC" id="3.1.-.-" evidence="5"/>
<comment type="cofactor">
    <cofactor evidence="5">
        <name>Mg(2+)</name>
        <dbReference type="ChEBI" id="CHEBI:18420"/>
    </cofactor>
</comment>
<keyword evidence="8" id="KW-1185">Reference proteome</keyword>
<dbReference type="RefSeq" id="WP_354554635.1">
    <property type="nucleotide sequence ID" value="NZ_JBEPMB010000001.1"/>
</dbReference>
<dbReference type="InterPro" id="IPR022907">
    <property type="entry name" value="VapC_family"/>
</dbReference>
<comment type="similarity">
    <text evidence="5">Belongs to the PINc/VapC protein family.</text>
</comment>
<dbReference type="InterPro" id="IPR002716">
    <property type="entry name" value="PIN_dom"/>
</dbReference>
<accession>A0ABV2IU74</accession>
<dbReference type="Pfam" id="PF01850">
    <property type="entry name" value="PIN"/>
    <property type="match status" value="1"/>
</dbReference>
<keyword evidence="4 5" id="KW-0378">Hydrolase</keyword>
<organism evidence="7 8">
    <name type="scientific">Rhizobium aquaticum</name>
    <dbReference type="NCBI Taxonomy" id="1549636"/>
    <lineage>
        <taxon>Bacteria</taxon>
        <taxon>Pseudomonadati</taxon>
        <taxon>Pseudomonadota</taxon>
        <taxon>Alphaproteobacteria</taxon>
        <taxon>Hyphomicrobiales</taxon>
        <taxon>Rhizobiaceae</taxon>
        <taxon>Rhizobium/Agrobacterium group</taxon>
        <taxon>Rhizobium</taxon>
    </lineage>
</organism>
<proteinExistence type="inferred from homology"/>
<evidence type="ECO:0000256" key="3">
    <source>
        <dbReference type="ARBA" id="ARBA00022723"/>
    </source>
</evidence>
<protein>
    <recommendedName>
        <fullName evidence="5">Ribonuclease VapC</fullName>
        <shortName evidence="5">RNase VapC</shortName>
        <ecNumber evidence="5">3.1.-.-</ecNumber>
    </recommendedName>
    <alternativeName>
        <fullName evidence="5">Toxin VapC</fullName>
    </alternativeName>
</protein>
<evidence type="ECO:0000313" key="7">
    <source>
        <dbReference type="EMBL" id="MET3612047.1"/>
    </source>
</evidence>
<keyword evidence="5" id="KW-0460">Magnesium</keyword>
<evidence type="ECO:0000313" key="8">
    <source>
        <dbReference type="Proteomes" id="UP001549047"/>
    </source>
</evidence>
<feature type="domain" description="PIN" evidence="6">
    <location>
        <begin position="3"/>
        <end position="129"/>
    </location>
</feature>
<evidence type="ECO:0000256" key="2">
    <source>
        <dbReference type="ARBA" id="ARBA00022722"/>
    </source>
</evidence>
<dbReference type="Gene3D" id="3.40.50.1010">
    <property type="entry name" value="5'-nuclease"/>
    <property type="match status" value="1"/>
</dbReference>
<dbReference type="Proteomes" id="UP001549047">
    <property type="component" value="Unassembled WGS sequence"/>
</dbReference>
<comment type="function">
    <text evidence="5">Toxic component of a toxin-antitoxin (TA) system. An RNase.</text>
</comment>
<keyword evidence="3 5" id="KW-0479">Metal-binding</keyword>